<dbReference type="VEuPathDB" id="MicrosporidiaDB:THOM_0363"/>
<accession>L7JYY2</accession>
<proteinExistence type="predicted"/>
<dbReference type="AlphaFoldDB" id="L7JYY2"/>
<reference evidence="1 2" key="1">
    <citation type="journal article" date="2012" name="PLoS Pathog.">
        <title>The genome of the obligate intracellular parasite Trachipleistophora hominis: new insights into microsporidian genome dynamics and reductive evolution.</title>
        <authorList>
            <person name="Heinz E."/>
            <person name="Williams T.A."/>
            <person name="Nakjang S."/>
            <person name="Noel C.J."/>
            <person name="Swan D.C."/>
            <person name="Goldberg A.V."/>
            <person name="Harris S.R."/>
            <person name="Weinmaier T."/>
            <person name="Markert S."/>
            <person name="Becher D."/>
            <person name="Bernhardt J."/>
            <person name="Dagan T."/>
            <person name="Hacker C."/>
            <person name="Lucocq J.M."/>
            <person name="Schweder T."/>
            <person name="Rattei T."/>
            <person name="Hall N."/>
            <person name="Hirt R.P."/>
            <person name="Embley T.M."/>
        </authorList>
    </citation>
    <scope>NUCLEOTIDE SEQUENCE [LARGE SCALE GENOMIC DNA]</scope>
</reference>
<keyword evidence="2" id="KW-1185">Reference proteome</keyword>
<dbReference type="Proteomes" id="UP000011185">
    <property type="component" value="Unassembled WGS sequence"/>
</dbReference>
<organism evidence="1 2">
    <name type="scientific">Trachipleistophora hominis</name>
    <name type="common">Microsporidian parasite</name>
    <dbReference type="NCBI Taxonomy" id="72359"/>
    <lineage>
        <taxon>Eukaryota</taxon>
        <taxon>Fungi</taxon>
        <taxon>Fungi incertae sedis</taxon>
        <taxon>Microsporidia</taxon>
        <taxon>Pleistophoridae</taxon>
        <taxon>Trachipleistophora</taxon>
    </lineage>
</organism>
<protein>
    <submittedName>
        <fullName evidence="1">Uncharacterized protein</fullName>
    </submittedName>
</protein>
<evidence type="ECO:0000313" key="1">
    <source>
        <dbReference type="EMBL" id="ELQ76644.1"/>
    </source>
</evidence>
<dbReference type="InParanoid" id="L7JYY2"/>
<gene>
    <name evidence="1" type="ORF">THOM_0363</name>
</gene>
<dbReference type="EMBL" id="JH993832">
    <property type="protein sequence ID" value="ELQ76644.1"/>
    <property type="molecule type" value="Genomic_DNA"/>
</dbReference>
<evidence type="ECO:0000313" key="2">
    <source>
        <dbReference type="Proteomes" id="UP000011185"/>
    </source>
</evidence>
<dbReference type="HOGENOM" id="CLU_1620240_0_0_1"/>
<name>L7JYY2_TRAHO</name>
<sequence>MLLHDTIEKVEYNEEMLKKYEKDDFLHYLKVISFNIVLNVEFRTSYFGNNTHLEIIKKICQIITQSNCKLPKKELHFEADSIESTETHDLDINTKPFHDKFVQYMRSLRFILSYVDDVSRYKPMLLNFLESNLENESKTEVLKLIYSRVNEFDLDFAFFYRNAH</sequence>